<dbReference type="Proteomes" id="UP000198856">
    <property type="component" value="Unassembled WGS sequence"/>
</dbReference>
<keyword evidence="1" id="KW-0812">Transmembrane</keyword>
<keyword evidence="3" id="KW-1185">Reference proteome</keyword>
<organism evidence="2 3">
    <name type="scientific">Halovenus aranensis</name>
    <dbReference type="NCBI Taxonomy" id="890420"/>
    <lineage>
        <taxon>Archaea</taxon>
        <taxon>Methanobacteriati</taxon>
        <taxon>Methanobacteriota</taxon>
        <taxon>Stenosarchaea group</taxon>
        <taxon>Halobacteria</taxon>
        <taxon>Halobacteriales</taxon>
        <taxon>Haloarculaceae</taxon>
        <taxon>Halovenus</taxon>
    </lineage>
</organism>
<accession>A0A1G8Z113</accession>
<dbReference type="OrthoDB" id="202445at2157"/>
<evidence type="ECO:0000313" key="3">
    <source>
        <dbReference type="Proteomes" id="UP000198856"/>
    </source>
</evidence>
<evidence type="ECO:0000256" key="1">
    <source>
        <dbReference type="SAM" id="Phobius"/>
    </source>
</evidence>
<feature type="transmembrane region" description="Helical" evidence="1">
    <location>
        <begin position="6"/>
        <end position="28"/>
    </location>
</feature>
<protein>
    <submittedName>
        <fullName evidence="2">Uncharacterized protein</fullName>
    </submittedName>
</protein>
<feature type="transmembrane region" description="Helical" evidence="1">
    <location>
        <begin position="116"/>
        <end position="137"/>
    </location>
</feature>
<feature type="transmembrane region" description="Helical" evidence="1">
    <location>
        <begin position="92"/>
        <end position="110"/>
    </location>
</feature>
<proteinExistence type="predicted"/>
<dbReference type="EMBL" id="FNFC01000017">
    <property type="protein sequence ID" value="SDK08334.1"/>
    <property type="molecule type" value="Genomic_DNA"/>
</dbReference>
<keyword evidence="1" id="KW-1133">Transmembrane helix</keyword>
<evidence type="ECO:0000313" key="2">
    <source>
        <dbReference type="EMBL" id="SDK08334.1"/>
    </source>
</evidence>
<sequence length="179" mass="19961">MLGRLVEFGLIPVFLWAVAIVHQFGHYYSGGRIVSIPRSEMRLVSPLVPRYLALRGDEGWVPPYDFDRYRACYERHEPSYENLERFVTGGEIIQTLVVVPVALVLGVAGFRGPAELLLMSSIAVTLLYVAVDAVRTWRSNSLSGDYSALWHVSARVPILLLVAFLSVHLSAFFLLAQVG</sequence>
<name>A0A1G8Z113_9EURY</name>
<keyword evidence="1" id="KW-0472">Membrane</keyword>
<feature type="transmembrane region" description="Helical" evidence="1">
    <location>
        <begin position="158"/>
        <end position="178"/>
    </location>
</feature>
<dbReference type="AlphaFoldDB" id="A0A1G8Z113"/>
<gene>
    <name evidence="2" type="ORF">SAMN05216226_11721</name>
</gene>
<dbReference type="STRING" id="890420.SAMN05216226_11721"/>
<dbReference type="RefSeq" id="WP_092704409.1">
    <property type="nucleotide sequence ID" value="NZ_FNFC01000017.1"/>
</dbReference>
<reference evidence="2 3" key="1">
    <citation type="submission" date="2016-10" db="EMBL/GenBank/DDBJ databases">
        <authorList>
            <person name="de Groot N.N."/>
        </authorList>
    </citation>
    <scope>NUCLEOTIDE SEQUENCE [LARGE SCALE GENOMIC DNA]</scope>
    <source>
        <strain evidence="2 3">IBRC-M10015</strain>
    </source>
</reference>